<dbReference type="Pfam" id="PF04751">
    <property type="entry name" value="DarP"/>
    <property type="match status" value="1"/>
</dbReference>
<dbReference type="AlphaFoldDB" id="A0A3B0WW91"/>
<sequence length="176" mass="20787">MTDINLEDDDWVSKTQRKKECDDVLALGEKMITLNKEELAQINMDDELRSALEEAQRIKSNSALKRQKHFIAKIMRGLQDDTLAEQVERILHKDDIYNAQFKRMEKWRDSIIESGDNGINDFLETYPLADRHHLRQLVRNAIKEKKNNKPPAAYRQIFKYIREVIDESFTSSENDY</sequence>
<dbReference type="HAMAP" id="MF_00765">
    <property type="entry name" value="DarP"/>
    <property type="match status" value="1"/>
</dbReference>
<keyword evidence="1" id="KW-0963">Cytoplasm</keyword>
<dbReference type="GO" id="GO:0019843">
    <property type="term" value="F:rRNA binding"/>
    <property type="evidence" value="ECO:0007669"/>
    <property type="project" value="UniProtKB-KW"/>
</dbReference>
<dbReference type="NCBIfam" id="NF003593">
    <property type="entry name" value="PRK05255.1-1"/>
    <property type="match status" value="1"/>
</dbReference>
<dbReference type="PIRSF" id="PIRSF016183">
    <property type="entry name" value="UCP016183"/>
    <property type="match status" value="1"/>
</dbReference>
<evidence type="ECO:0000256" key="4">
    <source>
        <dbReference type="ARBA" id="ARBA00022884"/>
    </source>
</evidence>
<dbReference type="PANTHER" id="PTHR38101:SF1">
    <property type="entry name" value="UPF0307 PROTEIN YJGA"/>
    <property type="match status" value="1"/>
</dbReference>
<evidence type="ECO:0000313" key="5">
    <source>
        <dbReference type="EMBL" id="VAW59741.1"/>
    </source>
</evidence>
<dbReference type="GO" id="GO:0005829">
    <property type="term" value="C:cytosol"/>
    <property type="evidence" value="ECO:0007669"/>
    <property type="project" value="TreeGrafter"/>
</dbReference>
<gene>
    <name evidence="5" type="ORF">MNBD_GAMMA08-1492</name>
</gene>
<protein>
    <submittedName>
        <fullName evidence="5">Uncharacterized protein</fullName>
    </submittedName>
</protein>
<dbReference type="CDD" id="cd16331">
    <property type="entry name" value="YjgA-like"/>
    <property type="match status" value="1"/>
</dbReference>
<accession>A0A3B0WW91</accession>
<evidence type="ECO:0000256" key="1">
    <source>
        <dbReference type="ARBA" id="ARBA00022490"/>
    </source>
</evidence>
<dbReference type="EMBL" id="UOFH01000103">
    <property type="protein sequence ID" value="VAW59741.1"/>
    <property type="molecule type" value="Genomic_DNA"/>
</dbReference>
<dbReference type="InterPro" id="IPR023153">
    <property type="entry name" value="DarP_sf"/>
</dbReference>
<reference evidence="5" key="1">
    <citation type="submission" date="2018-06" db="EMBL/GenBank/DDBJ databases">
        <authorList>
            <person name="Zhirakovskaya E."/>
        </authorList>
    </citation>
    <scope>NUCLEOTIDE SEQUENCE</scope>
</reference>
<dbReference type="GO" id="GO:0042254">
    <property type="term" value="P:ribosome biogenesis"/>
    <property type="evidence" value="ECO:0007669"/>
    <property type="project" value="UniProtKB-KW"/>
</dbReference>
<keyword evidence="3" id="KW-0699">rRNA-binding</keyword>
<dbReference type="SUPFAM" id="SSF158710">
    <property type="entry name" value="PSPTO4464-like"/>
    <property type="match status" value="1"/>
</dbReference>
<dbReference type="PANTHER" id="PTHR38101">
    <property type="entry name" value="UPF0307 PROTEIN YJGA"/>
    <property type="match status" value="1"/>
</dbReference>
<proteinExistence type="inferred from homology"/>
<name>A0A3B0WW91_9ZZZZ</name>
<evidence type="ECO:0000256" key="3">
    <source>
        <dbReference type="ARBA" id="ARBA00022730"/>
    </source>
</evidence>
<dbReference type="InterPro" id="IPR006839">
    <property type="entry name" value="DarP"/>
</dbReference>
<organism evidence="5">
    <name type="scientific">hydrothermal vent metagenome</name>
    <dbReference type="NCBI Taxonomy" id="652676"/>
    <lineage>
        <taxon>unclassified sequences</taxon>
        <taxon>metagenomes</taxon>
        <taxon>ecological metagenomes</taxon>
    </lineage>
</organism>
<evidence type="ECO:0000256" key="2">
    <source>
        <dbReference type="ARBA" id="ARBA00022517"/>
    </source>
</evidence>
<dbReference type="Gene3D" id="1.10.60.30">
    <property type="entry name" value="PSPTO4464-like domains"/>
    <property type="match status" value="2"/>
</dbReference>
<keyword evidence="4" id="KW-0694">RNA-binding</keyword>
<keyword evidence="2" id="KW-0690">Ribosome biogenesis</keyword>